<dbReference type="GO" id="GO:0070898">
    <property type="term" value="P:RNA polymerase III preinitiation complex assembly"/>
    <property type="evidence" value="ECO:0007669"/>
    <property type="project" value="TreeGrafter"/>
</dbReference>
<feature type="region of interest" description="Disordered" evidence="2">
    <location>
        <begin position="675"/>
        <end position="719"/>
    </location>
</feature>
<feature type="region of interest" description="Disordered" evidence="2">
    <location>
        <begin position="322"/>
        <end position="356"/>
    </location>
</feature>
<dbReference type="InterPro" id="IPR001005">
    <property type="entry name" value="SANT/Myb"/>
</dbReference>
<feature type="compositionally biased region" description="Basic and acidic residues" evidence="2">
    <location>
        <begin position="32"/>
        <end position="41"/>
    </location>
</feature>
<feature type="region of interest" description="Disordered" evidence="2">
    <location>
        <begin position="617"/>
        <end position="639"/>
    </location>
</feature>
<proteinExistence type="predicted"/>
<feature type="compositionally biased region" description="Polar residues" evidence="2">
    <location>
        <begin position="154"/>
        <end position="227"/>
    </location>
</feature>
<feature type="compositionally biased region" description="Polar residues" evidence="2">
    <location>
        <begin position="675"/>
        <end position="685"/>
    </location>
</feature>
<dbReference type="PANTHER" id="PTHR22929">
    <property type="entry name" value="RNA POLYMERASE III TRANSCRIPTION INITIATION FACTOR B"/>
    <property type="match status" value="1"/>
</dbReference>
<dbReference type="GO" id="GO:0005634">
    <property type="term" value="C:nucleus"/>
    <property type="evidence" value="ECO:0007669"/>
    <property type="project" value="UniProtKB-SubCell"/>
</dbReference>
<keyword evidence="5" id="KW-1185">Reference proteome</keyword>
<accession>A0A151ILH8</accession>
<dbReference type="SMART" id="SM00717">
    <property type="entry name" value="SANT"/>
    <property type="match status" value="1"/>
</dbReference>
<dbReference type="Pfam" id="PF15963">
    <property type="entry name" value="Myb_DNA-bind_7"/>
    <property type="match status" value="1"/>
</dbReference>
<feature type="region of interest" description="Disordered" evidence="2">
    <location>
        <begin position="836"/>
        <end position="869"/>
    </location>
</feature>
<feature type="compositionally biased region" description="Basic and acidic residues" evidence="2">
    <location>
        <begin position="51"/>
        <end position="100"/>
    </location>
</feature>
<dbReference type="InterPro" id="IPR039467">
    <property type="entry name" value="TFIIIB_B''_Myb"/>
</dbReference>
<dbReference type="SUPFAM" id="SSF58113">
    <property type="entry name" value="Apolipoprotein A-I"/>
    <property type="match status" value="1"/>
</dbReference>
<sequence length="869" mass="98614">MLRRLRIKALAAVPVRKKLTQNSADSTETNNDIDKEKKEENISNINDTEQETTKDVTQVKEQKEKDVIKTDTFKQKEQKEKDTSSTDISTEEKLKEKDIPNIDVPGQKAVIDITKDEEEIKKKQDKINLKESVIDKEKLDSQELCSPLKSYSQELHAQAKSNSQKLHVQAKSNSQELHSPVKSNFQKLHTQAKSNFQELHTQTKSNSQVLPAQAKPNCQKSPSPLKSDSQELHSPVKSNFQEVHTEAKSNSQELHTHTKSNSQEFHAQAKSNSQEPLATGFKFDKIQTDQSIQKNTLPSDVSIIIDIASPTKVIQNRPCFMRPTPRLDSGGRIRKNSIQGSGASASESEDEHSKRVASVIPNRVRNDSVCSVQSNKETNVSDNQNNSQKIKTTQKRRTLVSESARKLAEARREFLLKHENKTPDRSQLKMYDLIYYNPVTNPMKKLSSEHRAKSITTSQSQPMGISEEEDEDDPATTSAPQVKVGPDGQLIIDEQSLVIEQADARREEKLLASDITIEDDNFRGGFYKRHKRSKEWPKWETFKFYRVLNVVGTDFLLMQTLFPNRSRQEIKQKYKKEERVNRQLVEKALKYHQEFDTDMLQEQLEILQNLENIQNTSKKAQEKTKSGQSLSRSQRKRKHRLVAKSIEECGSLSNDLEAEDTVVFTTNDEIDTEICSDTNNVQQQMGKKKTRRSKKRSDDKSEKFDDYSTYTDADSDSSEEIYQLRPTRSGRLSKKIRKLQAPDLTTRNSDIETKLSVDNKIPSHVAVEVTEYVNTQVTNSENIETTSSDNIMSMIPNINQMEPGALVIVSKESAENPGNTILQVYMVASNIDSNTTVTSSVASGNQSLEPLTNQPENTEPVDIVDDSKK</sequence>
<name>A0A151ILH8_9HYME</name>
<feature type="compositionally biased region" description="Basic and acidic residues" evidence="2">
    <location>
        <begin position="696"/>
        <end position="706"/>
    </location>
</feature>
<dbReference type="Gene3D" id="1.20.120.20">
    <property type="entry name" value="Apolipoprotein"/>
    <property type="match status" value="1"/>
</dbReference>
<feature type="compositionally biased region" description="Polar residues" evidence="2">
    <location>
        <begin position="236"/>
        <end position="274"/>
    </location>
</feature>
<feature type="compositionally biased region" description="Polar residues" evidence="2">
    <location>
        <begin position="371"/>
        <end position="391"/>
    </location>
</feature>
<evidence type="ECO:0000259" key="3">
    <source>
        <dbReference type="SMART" id="SM00717"/>
    </source>
</evidence>
<dbReference type="STRING" id="456900.A0A151ILH8"/>
<feature type="compositionally biased region" description="Basic residues" evidence="2">
    <location>
        <begin position="686"/>
        <end position="695"/>
    </location>
</feature>
<dbReference type="InterPro" id="IPR009057">
    <property type="entry name" value="Homeodomain-like_sf"/>
</dbReference>
<dbReference type="GO" id="GO:0000126">
    <property type="term" value="C:transcription factor TFIIIB complex"/>
    <property type="evidence" value="ECO:0007669"/>
    <property type="project" value="TreeGrafter"/>
</dbReference>
<dbReference type="OrthoDB" id="272624at2759"/>
<feature type="compositionally biased region" description="Polar residues" evidence="2">
    <location>
        <begin position="836"/>
        <end position="857"/>
    </location>
</feature>
<dbReference type="PANTHER" id="PTHR22929:SF0">
    <property type="entry name" value="TRANSCRIPTION FACTOR TFIIIB COMPONENT B'' HOMOLOG"/>
    <property type="match status" value="1"/>
</dbReference>
<feature type="compositionally biased region" description="Polar residues" evidence="2">
    <location>
        <begin position="20"/>
        <end position="30"/>
    </location>
</feature>
<evidence type="ECO:0000256" key="2">
    <source>
        <dbReference type="SAM" id="MobiDB-lite"/>
    </source>
</evidence>
<gene>
    <name evidence="4" type="ORF">ALC62_03507</name>
</gene>
<feature type="region of interest" description="Disordered" evidence="2">
    <location>
        <begin position="446"/>
        <end position="484"/>
    </location>
</feature>
<dbReference type="KEGG" id="ccoa:108771520"/>
<feature type="compositionally biased region" description="Polar residues" evidence="2">
    <location>
        <begin position="454"/>
        <end position="463"/>
    </location>
</feature>
<evidence type="ECO:0000313" key="4">
    <source>
        <dbReference type="EMBL" id="KYN05589.1"/>
    </source>
</evidence>
<protein>
    <submittedName>
        <fullName evidence="4">Transcription factor TFIIIB component B'' like protein</fullName>
    </submittedName>
</protein>
<organism evidence="4 5">
    <name type="scientific">Cyphomyrmex costatus</name>
    <dbReference type="NCBI Taxonomy" id="456900"/>
    <lineage>
        <taxon>Eukaryota</taxon>
        <taxon>Metazoa</taxon>
        <taxon>Ecdysozoa</taxon>
        <taxon>Arthropoda</taxon>
        <taxon>Hexapoda</taxon>
        <taxon>Insecta</taxon>
        <taxon>Pterygota</taxon>
        <taxon>Neoptera</taxon>
        <taxon>Endopterygota</taxon>
        <taxon>Hymenoptera</taxon>
        <taxon>Apocrita</taxon>
        <taxon>Aculeata</taxon>
        <taxon>Formicoidea</taxon>
        <taxon>Formicidae</taxon>
        <taxon>Myrmicinae</taxon>
        <taxon>Cyphomyrmex</taxon>
    </lineage>
</organism>
<dbReference type="AlphaFoldDB" id="A0A151ILH8"/>
<evidence type="ECO:0000256" key="1">
    <source>
        <dbReference type="ARBA" id="ARBA00004123"/>
    </source>
</evidence>
<dbReference type="GO" id="GO:0001156">
    <property type="term" value="F:TFIIIC-class transcription factor complex binding"/>
    <property type="evidence" value="ECO:0007669"/>
    <property type="project" value="TreeGrafter"/>
</dbReference>
<feature type="region of interest" description="Disordered" evidence="2">
    <location>
        <begin position="154"/>
        <end position="274"/>
    </location>
</feature>
<feature type="domain" description="Myb-like" evidence="3">
    <location>
        <begin position="532"/>
        <end position="580"/>
    </location>
</feature>
<feature type="region of interest" description="Disordered" evidence="2">
    <location>
        <begin position="371"/>
        <end position="400"/>
    </location>
</feature>
<comment type="subcellular location">
    <subcellularLocation>
        <location evidence="1">Nucleus</location>
    </subcellularLocation>
</comment>
<dbReference type="EMBL" id="KQ977120">
    <property type="protein sequence ID" value="KYN05589.1"/>
    <property type="molecule type" value="Genomic_DNA"/>
</dbReference>
<reference evidence="4 5" key="1">
    <citation type="submission" date="2016-03" db="EMBL/GenBank/DDBJ databases">
        <title>Cyphomyrmex costatus WGS genome.</title>
        <authorList>
            <person name="Nygaard S."/>
            <person name="Hu H."/>
            <person name="Boomsma J."/>
            <person name="Zhang G."/>
        </authorList>
    </citation>
    <scope>NUCLEOTIDE SEQUENCE [LARGE SCALE GENOMIC DNA]</scope>
    <source>
        <strain evidence="4">MS0001</strain>
        <tissue evidence="4">Whole body</tissue>
    </source>
</reference>
<dbReference type="SUPFAM" id="SSF46689">
    <property type="entry name" value="Homeodomain-like"/>
    <property type="match status" value="1"/>
</dbReference>
<feature type="region of interest" description="Disordered" evidence="2">
    <location>
        <begin position="13"/>
        <end position="101"/>
    </location>
</feature>
<dbReference type="Proteomes" id="UP000078542">
    <property type="component" value="Unassembled WGS sequence"/>
</dbReference>
<evidence type="ECO:0000313" key="5">
    <source>
        <dbReference type="Proteomes" id="UP000078542"/>
    </source>
</evidence>